<organism evidence="11 12">
    <name type="scientific">Sporosarcina newyorkensis</name>
    <dbReference type="NCBI Taxonomy" id="759851"/>
    <lineage>
        <taxon>Bacteria</taxon>
        <taxon>Bacillati</taxon>
        <taxon>Bacillota</taxon>
        <taxon>Bacilli</taxon>
        <taxon>Bacillales</taxon>
        <taxon>Caryophanaceae</taxon>
        <taxon>Sporosarcina</taxon>
    </lineage>
</organism>
<keyword evidence="3 9" id="KW-0028">Amino-acid biosynthesis</keyword>
<dbReference type="GO" id="GO:0042450">
    <property type="term" value="P:L-arginine biosynthetic process via ornithine"/>
    <property type="evidence" value="ECO:0007669"/>
    <property type="project" value="UniProtKB-UniRule"/>
</dbReference>
<evidence type="ECO:0000256" key="2">
    <source>
        <dbReference type="ARBA" id="ARBA00022571"/>
    </source>
</evidence>
<keyword evidence="2 9" id="KW-0055">Arginine biosynthesis</keyword>
<dbReference type="InterPro" id="IPR037528">
    <property type="entry name" value="ArgB"/>
</dbReference>
<sequence>MTMSKSMQPIAHKRQVIKLGGSMLDELSESFFDRVKELQQAGIQLLIVHGGGPNINEELAAREITSSVINGFRVTSEEAIGVVQSILIGQVNPALVHRFNEQGVKAIGLSGFDANLFTCDLLDFETYGYVGEIQHVQTDILDSLLSADVIPVISCIGATAAGEPLNVNADTVASQIALAVEAESLLLVTDTPGIRIQNQPQANVMPEHIHRWIETEDIYGGMIPKVQAAMDCLEAGIPSVQIVGQQLTGTVITNEGAIV</sequence>
<feature type="domain" description="Aspartate/glutamate/uridylate kinase" evidence="10">
    <location>
        <begin position="13"/>
        <end position="240"/>
    </location>
</feature>
<evidence type="ECO:0000259" key="10">
    <source>
        <dbReference type="Pfam" id="PF00696"/>
    </source>
</evidence>
<proteinExistence type="inferred from homology"/>
<dbReference type="SUPFAM" id="SSF53633">
    <property type="entry name" value="Carbamate kinase-like"/>
    <property type="match status" value="1"/>
</dbReference>
<dbReference type="HAMAP" id="MF_00082">
    <property type="entry name" value="ArgB"/>
    <property type="match status" value="1"/>
</dbReference>
<reference evidence="12" key="1">
    <citation type="submission" date="2017-02" db="EMBL/GenBank/DDBJ databases">
        <authorList>
            <person name="Varghese N."/>
            <person name="Submissions S."/>
        </authorList>
    </citation>
    <scope>NUCLEOTIDE SEQUENCE [LARGE SCALE GENOMIC DNA]</scope>
    <source>
        <strain evidence="12">DSM 23966</strain>
    </source>
</reference>
<dbReference type="GO" id="GO:0005737">
    <property type="term" value="C:cytoplasm"/>
    <property type="evidence" value="ECO:0007669"/>
    <property type="project" value="UniProtKB-SubCell"/>
</dbReference>
<comment type="subcellular location">
    <subcellularLocation>
        <location evidence="9">Cytoplasm</location>
    </subcellularLocation>
</comment>
<evidence type="ECO:0000256" key="6">
    <source>
        <dbReference type="ARBA" id="ARBA00022777"/>
    </source>
</evidence>
<dbReference type="InterPro" id="IPR004662">
    <property type="entry name" value="AcgluKinase_fam"/>
</dbReference>
<dbReference type="EMBL" id="FUYJ01000006">
    <property type="protein sequence ID" value="SKB02421.1"/>
    <property type="molecule type" value="Genomic_DNA"/>
</dbReference>
<dbReference type="RefSeq" id="WP_040759356.1">
    <property type="nucleotide sequence ID" value="NZ_FUYJ01000006.1"/>
</dbReference>
<feature type="site" description="Transition state stabilizer" evidence="9">
    <location>
        <position position="18"/>
    </location>
</feature>
<keyword evidence="9" id="KW-0963">Cytoplasm</keyword>
<evidence type="ECO:0000256" key="3">
    <source>
        <dbReference type="ARBA" id="ARBA00022605"/>
    </source>
</evidence>
<evidence type="ECO:0000256" key="5">
    <source>
        <dbReference type="ARBA" id="ARBA00022741"/>
    </source>
</evidence>
<accession>A0A1T4YMC7</accession>
<dbReference type="Gene3D" id="3.40.1160.10">
    <property type="entry name" value="Acetylglutamate kinase-like"/>
    <property type="match status" value="1"/>
</dbReference>
<dbReference type="InterPro" id="IPR001057">
    <property type="entry name" value="Glu/AcGlu_kinase"/>
</dbReference>
<dbReference type="UniPathway" id="UPA00068">
    <property type="reaction ID" value="UER00107"/>
</dbReference>
<dbReference type="EC" id="2.7.2.8" evidence="9"/>
<dbReference type="PRINTS" id="PR00474">
    <property type="entry name" value="GLU5KINASE"/>
</dbReference>
<keyword evidence="12" id="KW-1185">Reference proteome</keyword>
<dbReference type="Proteomes" id="UP000190042">
    <property type="component" value="Unassembled WGS sequence"/>
</dbReference>
<evidence type="ECO:0000313" key="11">
    <source>
        <dbReference type="EMBL" id="SKB02421.1"/>
    </source>
</evidence>
<dbReference type="GO" id="GO:0005524">
    <property type="term" value="F:ATP binding"/>
    <property type="evidence" value="ECO:0007669"/>
    <property type="project" value="UniProtKB-UniRule"/>
</dbReference>
<comment type="similarity">
    <text evidence="9">Belongs to the acetylglutamate kinase family. ArgB subfamily.</text>
</comment>
<evidence type="ECO:0000256" key="8">
    <source>
        <dbReference type="ARBA" id="ARBA00048141"/>
    </source>
</evidence>
<name>A0A1T4YMC7_9BACL</name>
<dbReference type="InterPro" id="IPR001048">
    <property type="entry name" value="Asp/Glu/Uridylate_kinase"/>
</dbReference>
<gene>
    <name evidence="9" type="primary">argB</name>
    <name evidence="11" type="ORF">SAMN04244570_2949</name>
</gene>
<dbReference type="PANTHER" id="PTHR23342:SF0">
    <property type="entry name" value="N-ACETYLGLUTAMATE SYNTHASE, MITOCHONDRIAL"/>
    <property type="match status" value="1"/>
</dbReference>
<comment type="catalytic activity">
    <reaction evidence="8 9">
        <text>N-acetyl-L-glutamate + ATP = N-acetyl-L-glutamyl 5-phosphate + ADP</text>
        <dbReference type="Rhea" id="RHEA:14629"/>
        <dbReference type="ChEBI" id="CHEBI:30616"/>
        <dbReference type="ChEBI" id="CHEBI:44337"/>
        <dbReference type="ChEBI" id="CHEBI:57936"/>
        <dbReference type="ChEBI" id="CHEBI:456216"/>
        <dbReference type="EC" id="2.7.2.8"/>
    </reaction>
</comment>
<dbReference type="InterPro" id="IPR036393">
    <property type="entry name" value="AceGlu_kinase-like_sf"/>
</dbReference>
<feature type="site" description="Transition state stabilizer" evidence="9">
    <location>
        <position position="225"/>
    </location>
</feature>
<feature type="binding site" evidence="9">
    <location>
        <position position="166"/>
    </location>
    <ligand>
        <name>substrate</name>
    </ligand>
</feature>
<keyword evidence="5 9" id="KW-0547">Nucleotide-binding</keyword>
<protein>
    <recommendedName>
        <fullName evidence="9">Acetylglutamate kinase</fullName>
        <ecNumber evidence="9">2.7.2.8</ecNumber>
    </recommendedName>
    <alternativeName>
        <fullName evidence="9">N-acetyl-L-glutamate 5-phosphotransferase</fullName>
    </alternativeName>
    <alternativeName>
        <fullName evidence="9">NAG kinase</fullName>
        <shortName evidence="9">NAGK</shortName>
    </alternativeName>
</protein>
<evidence type="ECO:0000256" key="7">
    <source>
        <dbReference type="ARBA" id="ARBA00022840"/>
    </source>
</evidence>
<dbReference type="PANTHER" id="PTHR23342">
    <property type="entry name" value="N-ACETYLGLUTAMATE SYNTHASE"/>
    <property type="match status" value="1"/>
</dbReference>
<dbReference type="CDD" id="cd04238">
    <property type="entry name" value="AAK_NAGK-like"/>
    <property type="match status" value="1"/>
</dbReference>
<keyword evidence="6 9" id="KW-0418">Kinase</keyword>
<keyword evidence="4 9" id="KW-0808">Transferase</keyword>
<dbReference type="GO" id="GO:0003991">
    <property type="term" value="F:acetylglutamate kinase activity"/>
    <property type="evidence" value="ECO:0007669"/>
    <property type="project" value="UniProtKB-UniRule"/>
</dbReference>
<dbReference type="NCBIfam" id="TIGR00761">
    <property type="entry name" value="argB"/>
    <property type="match status" value="1"/>
</dbReference>
<dbReference type="PIRSF" id="PIRSF000728">
    <property type="entry name" value="NAGK"/>
    <property type="match status" value="1"/>
</dbReference>
<evidence type="ECO:0000256" key="4">
    <source>
        <dbReference type="ARBA" id="ARBA00022679"/>
    </source>
</evidence>
<dbReference type="AlphaFoldDB" id="A0A1T4YMC7"/>
<comment type="function">
    <text evidence="9">Catalyzes the ATP-dependent phosphorylation of N-acetyl-L-glutamate.</text>
</comment>
<evidence type="ECO:0000256" key="1">
    <source>
        <dbReference type="ARBA" id="ARBA00004828"/>
    </source>
</evidence>
<feature type="binding site" evidence="9">
    <location>
        <position position="73"/>
    </location>
    <ligand>
        <name>substrate</name>
    </ligand>
</feature>
<comment type="pathway">
    <text evidence="1 9">Amino-acid biosynthesis; L-arginine biosynthesis; N(2)-acetyl-L-ornithine from L-glutamate: step 2/4.</text>
</comment>
<evidence type="ECO:0000256" key="9">
    <source>
        <dbReference type="HAMAP-Rule" id="MF_00082"/>
    </source>
</evidence>
<keyword evidence="7 9" id="KW-0067">ATP-binding</keyword>
<dbReference type="Pfam" id="PF00696">
    <property type="entry name" value="AA_kinase"/>
    <property type="match status" value="1"/>
</dbReference>
<feature type="binding site" evidence="9">
    <location>
        <begin position="51"/>
        <end position="52"/>
    </location>
    <ligand>
        <name>substrate</name>
    </ligand>
</feature>
<evidence type="ECO:0000313" key="12">
    <source>
        <dbReference type="Proteomes" id="UP000190042"/>
    </source>
</evidence>